<feature type="region of interest" description="Disordered" evidence="1">
    <location>
        <begin position="136"/>
        <end position="180"/>
    </location>
</feature>
<feature type="compositionally biased region" description="Low complexity" evidence="1">
    <location>
        <begin position="161"/>
        <end position="178"/>
    </location>
</feature>
<feature type="region of interest" description="Disordered" evidence="1">
    <location>
        <begin position="438"/>
        <end position="461"/>
    </location>
</feature>
<evidence type="ECO:0000313" key="3">
    <source>
        <dbReference type="Proteomes" id="UP001224775"/>
    </source>
</evidence>
<feature type="compositionally biased region" description="Low complexity" evidence="1">
    <location>
        <begin position="222"/>
        <end position="254"/>
    </location>
</feature>
<feature type="compositionally biased region" description="Gly residues" evidence="1">
    <location>
        <begin position="140"/>
        <end position="151"/>
    </location>
</feature>
<dbReference type="Proteomes" id="UP001224775">
    <property type="component" value="Unassembled WGS sequence"/>
</dbReference>
<gene>
    <name evidence="2" type="ORF">QTG54_011592</name>
</gene>
<feature type="compositionally biased region" description="Polar residues" evidence="1">
    <location>
        <begin position="66"/>
        <end position="78"/>
    </location>
</feature>
<sequence length="792" mass="83676">MKMQTPPSSPPPPPEHNSVNNQHDDDDNMETSPLPAINNTTLSSSPPPTSTNNFNPNSLKVVPSSPIKNSSHPQSCAAPSTPLQSTTQSSFPTINHPSTPSTDTEGDGLFGLNIAGGRHHGDDLTPIIRNVSYVESKSSSGGGISSGGGSRGVLRQRRLPLPRGSGGLKPSSSSGLSSKTAVRSSTGFFPATSPSVLGSGSSGMLASVPSPPPSENEEEGFLSNNKKLLSSSSLERKSPSLSLSTEDDSSPSSLAILPGMYSDDESSIESSSNRSNNKRGGVASIVRHVKKKSKEEDTNGRGLFLAPIELKPDRKFFSFQGTSQYMSQVGGGVDTTARGGRPTPPSLATIHSPPHRPLGEMGEYYSSPITTGGGGGSPKQYEPWARSQHGVTEMADTKELDAIFKSPRNTRSPTAAGANASDGSAITTSLLHHTVVTPAKQEEEEAPPPTTTTMITNLPPNQDPEFLQPFPLDDRQYSIPSIRLANAVHRSDSLASYEMYSRTFSDEDESTWEGSFYAGDEDDDVDTEASWSTSGSISSLRRRQFLRHLSSASSGGGGMMTSSSLEGLRHLNSSEGGEQQRVMSGSLEGMRHLNSSEGQQTNSSSSIPAIAPSNSFMERMQGITINQRSNTFESSSDAESYQGGGGPPVVLNVQSSHPALMINATQSMDDAEYETRQDHRVRRSNHHSHRSARRRRSSHNRTSSAVEWIQGLQNPSNGGGVQIVEAASSKFLIGGTDGAGAEEAVATSEDVSKALGMPHPLCRSSTIEAGPFVNRAAAATTAATNGLNGIGE</sequence>
<keyword evidence="3" id="KW-1185">Reference proteome</keyword>
<dbReference type="AlphaFoldDB" id="A0AAD9D9I7"/>
<feature type="region of interest" description="Disordered" evidence="1">
    <location>
        <begin position="513"/>
        <end position="534"/>
    </location>
</feature>
<feature type="compositionally biased region" description="Low complexity" evidence="1">
    <location>
        <begin position="38"/>
        <end position="58"/>
    </location>
</feature>
<proteinExistence type="predicted"/>
<dbReference type="EMBL" id="JATAAI010000023">
    <property type="protein sequence ID" value="KAK1737820.1"/>
    <property type="molecule type" value="Genomic_DNA"/>
</dbReference>
<evidence type="ECO:0000256" key="1">
    <source>
        <dbReference type="SAM" id="MobiDB-lite"/>
    </source>
</evidence>
<reference evidence="2" key="1">
    <citation type="submission" date="2023-06" db="EMBL/GenBank/DDBJ databases">
        <title>Survivors Of The Sea: Transcriptome response of Skeletonema marinoi to long-term dormancy.</title>
        <authorList>
            <person name="Pinder M.I.M."/>
            <person name="Kourtchenko O."/>
            <person name="Robertson E.K."/>
            <person name="Larsson T."/>
            <person name="Maumus F."/>
            <person name="Osuna-Cruz C.M."/>
            <person name="Vancaester E."/>
            <person name="Stenow R."/>
            <person name="Vandepoele K."/>
            <person name="Ploug H."/>
            <person name="Bruchert V."/>
            <person name="Godhe A."/>
            <person name="Topel M."/>
        </authorList>
    </citation>
    <scope>NUCLEOTIDE SEQUENCE</scope>
    <source>
        <strain evidence="2">R05AC</strain>
    </source>
</reference>
<comment type="caution">
    <text evidence="2">The sequence shown here is derived from an EMBL/GenBank/DDBJ whole genome shotgun (WGS) entry which is preliminary data.</text>
</comment>
<feature type="compositionally biased region" description="Low complexity" evidence="1">
    <location>
        <begin position="451"/>
        <end position="460"/>
    </location>
</feature>
<evidence type="ECO:0000313" key="2">
    <source>
        <dbReference type="EMBL" id="KAK1737820.1"/>
    </source>
</evidence>
<name>A0AAD9D9I7_9STRA</name>
<organism evidence="2 3">
    <name type="scientific">Skeletonema marinoi</name>
    <dbReference type="NCBI Taxonomy" id="267567"/>
    <lineage>
        <taxon>Eukaryota</taxon>
        <taxon>Sar</taxon>
        <taxon>Stramenopiles</taxon>
        <taxon>Ochrophyta</taxon>
        <taxon>Bacillariophyta</taxon>
        <taxon>Coscinodiscophyceae</taxon>
        <taxon>Thalassiosirophycidae</taxon>
        <taxon>Thalassiosirales</taxon>
        <taxon>Skeletonemataceae</taxon>
        <taxon>Skeletonema</taxon>
        <taxon>Skeletonema marinoi-dohrnii complex</taxon>
    </lineage>
</organism>
<protein>
    <submittedName>
        <fullName evidence="2">Uncharacterized protein</fullName>
    </submittedName>
</protein>
<feature type="compositionally biased region" description="Basic residues" evidence="1">
    <location>
        <begin position="679"/>
        <end position="699"/>
    </location>
</feature>
<feature type="region of interest" description="Disordered" evidence="1">
    <location>
        <begin position="198"/>
        <end position="283"/>
    </location>
</feature>
<feature type="region of interest" description="Disordered" evidence="1">
    <location>
        <begin position="669"/>
        <end position="704"/>
    </location>
</feature>
<accession>A0AAD9D9I7</accession>
<feature type="region of interest" description="Disordered" evidence="1">
    <location>
        <begin position="1"/>
        <end position="124"/>
    </location>
</feature>
<feature type="compositionally biased region" description="Low complexity" evidence="1">
    <location>
        <begin position="79"/>
        <end position="93"/>
    </location>
</feature>